<dbReference type="Gene3D" id="1.10.10.10">
    <property type="entry name" value="Winged helix-like DNA-binding domain superfamily/Winged helix DNA-binding domain"/>
    <property type="match status" value="1"/>
</dbReference>
<protein>
    <submittedName>
        <fullName evidence="4">Helix-turn-helix transcriptional regulator</fullName>
    </submittedName>
</protein>
<dbReference type="InterPro" id="IPR016032">
    <property type="entry name" value="Sig_transdc_resp-reg_C-effctor"/>
</dbReference>
<dbReference type="GO" id="GO:0003677">
    <property type="term" value="F:DNA binding"/>
    <property type="evidence" value="ECO:0007669"/>
    <property type="project" value="UniProtKB-KW"/>
</dbReference>
<dbReference type="GO" id="GO:0006955">
    <property type="term" value="P:immune response"/>
    <property type="evidence" value="ECO:0007669"/>
    <property type="project" value="InterPro"/>
</dbReference>
<dbReference type="InterPro" id="IPR002961">
    <property type="entry name" value="TNF_C"/>
</dbReference>
<dbReference type="Proteomes" id="UP000308632">
    <property type="component" value="Unassembled WGS sequence"/>
</dbReference>
<proteinExistence type="predicted"/>
<accession>A0A4V6AXV0</accession>
<dbReference type="InterPro" id="IPR039420">
    <property type="entry name" value="WalR-like"/>
</dbReference>
<keyword evidence="1" id="KW-0238">DNA-binding</keyword>
<dbReference type="InterPro" id="IPR036388">
    <property type="entry name" value="WH-like_DNA-bd_sf"/>
</dbReference>
<dbReference type="GO" id="GO:0016020">
    <property type="term" value="C:membrane"/>
    <property type="evidence" value="ECO:0007669"/>
    <property type="project" value="InterPro"/>
</dbReference>
<dbReference type="PRINTS" id="PR01237">
    <property type="entry name" value="TNFC"/>
</dbReference>
<feature type="region of interest" description="Disordered" evidence="2">
    <location>
        <begin position="1"/>
        <end position="34"/>
    </location>
</feature>
<evidence type="ECO:0000259" key="3">
    <source>
        <dbReference type="PROSITE" id="PS50043"/>
    </source>
</evidence>
<dbReference type="Pfam" id="PF00196">
    <property type="entry name" value="GerE"/>
    <property type="match status" value="1"/>
</dbReference>
<name>A0A4V6AXV0_STRGB</name>
<dbReference type="RefSeq" id="WP_137300946.1">
    <property type="nucleotide sequence ID" value="NZ_JBPJFO010000001.1"/>
</dbReference>
<feature type="domain" description="HTH luxR-type" evidence="3">
    <location>
        <begin position="900"/>
        <end position="965"/>
    </location>
</feature>
<feature type="region of interest" description="Disordered" evidence="2">
    <location>
        <begin position="514"/>
        <end position="557"/>
    </location>
</feature>
<dbReference type="SUPFAM" id="SSF52540">
    <property type="entry name" value="P-loop containing nucleoside triphosphate hydrolases"/>
    <property type="match status" value="1"/>
</dbReference>
<dbReference type="InterPro" id="IPR027417">
    <property type="entry name" value="P-loop_NTPase"/>
</dbReference>
<evidence type="ECO:0000256" key="1">
    <source>
        <dbReference type="ARBA" id="ARBA00023125"/>
    </source>
</evidence>
<reference evidence="4 5" key="1">
    <citation type="submission" date="2019-04" db="EMBL/GenBank/DDBJ databases">
        <title>Streptomyces lasaliensis sp.nov., an Actinomycete isolated from soil which produces the polyether antibiotic lasalocid.</title>
        <authorList>
            <person name="Erwin G."/>
            <person name="Haber C."/>
        </authorList>
    </citation>
    <scope>NUCLEOTIDE SEQUENCE [LARGE SCALE GENOMIC DNA]</scope>
    <source>
        <strain evidence="4 5">DSM 40089</strain>
    </source>
</reference>
<feature type="compositionally biased region" description="Gly residues" evidence="2">
    <location>
        <begin position="521"/>
        <end position="530"/>
    </location>
</feature>
<dbReference type="SMART" id="SM00421">
    <property type="entry name" value="HTH_LUXR"/>
    <property type="match status" value="1"/>
</dbReference>
<dbReference type="GO" id="GO:0005164">
    <property type="term" value="F:tumor necrosis factor receptor binding"/>
    <property type="evidence" value="ECO:0007669"/>
    <property type="project" value="InterPro"/>
</dbReference>
<organism evidence="4 5">
    <name type="scientific">Streptomyces galbus</name>
    <dbReference type="NCBI Taxonomy" id="33898"/>
    <lineage>
        <taxon>Bacteria</taxon>
        <taxon>Bacillati</taxon>
        <taxon>Actinomycetota</taxon>
        <taxon>Actinomycetes</taxon>
        <taxon>Kitasatosporales</taxon>
        <taxon>Streptomycetaceae</taxon>
        <taxon>Streptomyces</taxon>
    </lineage>
</organism>
<dbReference type="PROSITE" id="PS50043">
    <property type="entry name" value="HTH_LUXR_2"/>
    <property type="match status" value="1"/>
</dbReference>
<dbReference type="PRINTS" id="PR00038">
    <property type="entry name" value="HTHLUXR"/>
</dbReference>
<evidence type="ECO:0000313" key="4">
    <source>
        <dbReference type="EMBL" id="TKT08993.1"/>
    </source>
</evidence>
<dbReference type="AlphaFoldDB" id="A0A4V6AXV0"/>
<dbReference type="SUPFAM" id="SSF46894">
    <property type="entry name" value="C-terminal effector domain of the bipartite response regulators"/>
    <property type="match status" value="1"/>
</dbReference>
<evidence type="ECO:0000256" key="2">
    <source>
        <dbReference type="SAM" id="MobiDB-lite"/>
    </source>
</evidence>
<gene>
    <name evidence="4" type="ORF">E4U92_15475</name>
</gene>
<dbReference type="CDD" id="cd06170">
    <property type="entry name" value="LuxR_C_like"/>
    <property type="match status" value="1"/>
</dbReference>
<dbReference type="PANTHER" id="PTHR43214">
    <property type="entry name" value="TWO-COMPONENT RESPONSE REGULATOR"/>
    <property type="match status" value="1"/>
</dbReference>
<dbReference type="InterPro" id="IPR000792">
    <property type="entry name" value="Tscrpt_reg_LuxR_C"/>
</dbReference>
<dbReference type="GO" id="GO:0006355">
    <property type="term" value="P:regulation of DNA-templated transcription"/>
    <property type="evidence" value="ECO:0007669"/>
    <property type="project" value="InterPro"/>
</dbReference>
<evidence type="ECO:0000313" key="5">
    <source>
        <dbReference type="Proteomes" id="UP000308632"/>
    </source>
</evidence>
<dbReference type="PANTHER" id="PTHR43214:SF42">
    <property type="entry name" value="TRANSCRIPTIONAL REGULATORY PROTEIN DESR"/>
    <property type="match status" value="1"/>
</dbReference>
<dbReference type="EMBL" id="SZPR01000012">
    <property type="protein sequence ID" value="TKT08993.1"/>
    <property type="molecule type" value="Genomic_DNA"/>
</dbReference>
<comment type="caution">
    <text evidence="4">The sequence shown here is derived from an EMBL/GenBank/DDBJ whole genome shotgun (WGS) entry which is preliminary data.</text>
</comment>
<sequence length="971" mass="100030">MTGQTTVRHTAPPAVVRGDRPTAVPQPAGPPVAEGEARLVTGEPGCGRSRFLDRAARAFTAGPVAHVRADPACATVPYGGLRALLGLLAPPHAHEAAAPPPAGLDGRPADTVLRSALCAASAGGPLLVCVDDAHLWDPASRSALGRLGRDPRAAGAVSLLLTVPGHRPVDPEFAGVPRLRLDPLTAAASAALLDAETGGGIDRDVRDGLVAEAEGNPALLLALLRSLTPAQVRGRAPLPRPLADAEILTGLVGDRLGALTDEEHEVLLTAAAAVREAEDGSTAVAPVRRALARLTGGAPAARLDPPPDLLVVSGGRLRFRSTLVRRALYARAGERGRRAAHRALAAQEAGLPGLLHHAWAAPADATTTADGPAAAGARAAGLAAAAADPAVPASPRLRCAALARAADLTGDGHDRARYRLAAARQALLAGQPHRALRLLDAVRTDAPDSELRGRAELLRGAALLRDGPVDEARATLLLAKSLLAAHAPDAALAAALGAADAAWAAGDVPGCLEALTEGQRDGGGGTGDPGGPRARLHPREGAGTPARPALGNTAPAASTASAVSGACADDVLREHRRGMLALLERRFGVAVGSLRRVVDGAAPGDRADLLLRAAAAALLMGDLVGARGAATAALVAARTQGEAAALGPALEYLAYTELRAGRHGLARTHAEEGLRAALRAGQRNTAAHHHAAQALAASIDGDADAVARHVRHAQEISLRHGLAQAATLAEWALARADLGDGRPAEAADRLGPLVRPGPRRGHFAVWMLAVPCYVEAAARAGQGGSAGPVVEEFAEWARFGADPQAPAQLLRCRALLAPPDRADGLYEDALALHETAGGDFERARTELLYGQWLRRRRRLREARDHLGAALVGFERCGARAWAEQTRAELRANGTSAGGARAGDLSALTPQQLRIVRHVAAGATNREIAQALTVSTRTVDYHLRKVFAALGVRSRVELARLVEQTEKTPAHP</sequence>